<evidence type="ECO:0000256" key="4">
    <source>
        <dbReference type="ARBA" id="ARBA00022764"/>
    </source>
</evidence>
<organism evidence="11 12">
    <name type="scientific">Legionella impletisoli</name>
    <dbReference type="NCBI Taxonomy" id="343510"/>
    <lineage>
        <taxon>Bacteria</taxon>
        <taxon>Pseudomonadati</taxon>
        <taxon>Pseudomonadota</taxon>
        <taxon>Gammaproteobacteria</taxon>
        <taxon>Legionellales</taxon>
        <taxon>Legionellaceae</taxon>
        <taxon>Legionella</taxon>
    </lineage>
</organism>
<evidence type="ECO:0000313" key="11">
    <source>
        <dbReference type="EMBL" id="GGI87528.1"/>
    </source>
</evidence>
<evidence type="ECO:0000313" key="12">
    <source>
        <dbReference type="Proteomes" id="UP000630149"/>
    </source>
</evidence>
<dbReference type="PROSITE" id="PS00194">
    <property type="entry name" value="THIOREDOXIN_1"/>
    <property type="match status" value="1"/>
</dbReference>
<feature type="chain" id="PRO_5037964405" description="Thiol:disulfide interchange protein" evidence="9">
    <location>
        <begin position="21"/>
        <end position="209"/>
    </location>
</feature>
<evidence type="ECO:0000256" key="3">
    <source>
        <dbReference type="ARBA" id="ARBA00022729"/>
    </source>
</evidence>
<keyword evidence="4 7" id="KW-0574">Periplasm</keyword>
<reference evidence="11" key="2">
    <citation type="submission" date="2020-09" db="EMBL/GenBank/DDBJ databases">
        <authorList>
            <person name="Sun Q."/>
            <person name="Ohkuma M."/>
        </authorList>
    </citation>
    <scope>NUCLEOTIDE SEQUENCE</scope>
    <source>
        <strain evidence="11">JCM 13919</strain>
    </source>
</reference>
<sequence>MLKRLSVVVLLLLLPILSFAEEFVAGKDYVVIKVPGNNSSQDERVIITEFFSYGCPWCYRLEPKLDSWVSAKGKQVFYEKVPVIFNKDWEYYAKAFYTAQALSLQDTIAPALFKAILTDKKQLNSNEAMIQFLQSQGLDSDVVSSAFHNSPSIDIELTNSKRMMASYQIAAVPAVLVQNKYKTDLQMAKSEERLLAILDYLVKKSKEAS</sequence>
<keyword evidence="3 9" id="KW-0732">Signal</keyword>
<dbReference type="InterPro" id="IPR023205">
    <property type="entry name" value="DsbA/DsbL"/>
</dbReference>
<dbReference type="PANTHER" id="PTHR35891">
    <property type="entry name" value="THIOL:DISULFIDE INTERCHANGE PROTEIN DSBA"/>
    <property type="match status" value="1"/>
</dbReference>
<evidence type="ECO:0000259" key="10">
    <source>
        <dbReference type="PROSITE" id="PS51352"/>
    </source>
</evidence>
<dbReference type="PIRSF" id="PIRSF001488">
    <property type="entry name" value="Tdi_protein"/>
    <property type="match status" value="1"/>
</dbReference>
<name>A0A917JUF9_9GAMM</name>
<gene>
    <name evidence="11" type="primary">dsbA</name>
    <name evidence="11" type="ORF">GCM10007966_15350</name>
</gene>
<dbReference type="GO" id="GO:0042597">
    <property type="term" value="C:periplasmic space"/>
    <property type="evidence" value="ECO:0007669"/>
    <property type="project" value="UniProtKB-SubCell"/>
</dbReference>
<dbReference type="CDD" id="cd03019">
    <property type="entry name" value="DsbA_DsbA"/>
    <property type="match status" value="1"/>
</dbReference>
<feature type="domain" description="Thioredoxin" evidence="10">
    <location>
        <begin position="10"/>
        <end position="203"/>
    </location>
</feature>
<evidence type="ECO:0000256" key="9">
    <source>
        <dbReference type="SAM" id="SignalP"/>
    </source>
</evidence>
<dbReference type="RefSeq" id="WP_131776887.1">
    <property type="nucleotide sequence ID" value="NZ_BMOB01000006.1"/>
</dbReference>
<evidence type="ECO:0000256" key="2">
    <source>
        <dbReference type="ARBA" id="ARBA00005791"/>
    </source>
</evidence>
<comment type="similarity">
    <text evidence="2">Belongs to the thioredoxin family. DsbA subfamily.</text>
</comment>
<keyword evidence="5 7" id="KW-1015">Disulfide bond</keyword>
<dbReference type="PANTHER" id="PTHR35891:SF2">
    <property type="entry name" value="THIOL:DISULFIDE INTERCHANGE PROTEIN DSBA"/>
    <property type="match status" value="1"/>
</dbReference>
<accession>A0A917JUF9</accession>
<evidence type="ECO:0000256" key="5">
    <source>
        <dbReference type="ARBA" id="ARBA00023157"/>
    </source>
</evidence>
<dbReference type="Proteomes" id="UP000630149">
    <property type="component" value="Unassembled WGS sequence"/>
</dbReference>
<dbReference type="InterPro" id="IPR013766">
    <property type="entry name" value="Thioredoxin_domain"/>
</dbReference>
<dbReference type="SUPFAM" id="SSF52833">
    <property type="entry name" value="Thioredoxin-like"/>
    <property type="match status" value="1"/>
</dbReference>
<comment type="caution">
    <text evidence="11">The sequence shown here is derived from an EMBL/GenBank/DDBJ whole genome shotgun (WGS) entry which is preliminary data.</text>
</comment>
<evidence type="ECO:0000256" key="6">
    <source>
        <dbReference type="ARBA" id="ARBA00023284"/>
    </source>
</evidence>
<evidence type="ECO:0000256" key="1">
    <source>
        <dbReference type="ARBA" id="ARBA00004418"/>
    </source>
</evidence>
<dbReference type="Gene3D" id="3.40.30.10">
    <property type="entry name" value="Glutaredoxin"/>
    <property type="match status" value="1"/>
</dbReference>
<dbReference type="GO" id="GO:0015036">
    <property type="term" value="F:disulfide oxidoreductase activity"/>
    <property type="evidence" value="ECO:0007669"/>
    <property type="project" value="UniProtKB-ARBA"/>
</dbReference>
<keyword evidence="12" id="KW-1185">Reference proteome</keyword>
<keyword evidence="6" id="KW-0676">Redox-active center</keyword>
<dbReference type="EMBL" id="BMOB01000006">
    <property type="protein sequence ID" value="GGI87528.1"/>
    <property type="molecule type" value="Genomic_DNA"/>
</dbReference>
<protein>
    <recommendedName>
        <fullName evidence="7">Thiol:disulfide interchange protein</fullName>
    </recommendedName>
</protein>
<reference evidence="11" key="1">
    <citation type="journal article" date="2014" name="Int. J. Syst. Evol. Microbiol.">
        <title>Complete genome sequence of Corynebacterium casei LMG S-19264T (=DSM 44701T), isolated from a smear-ripened cheese.</title>
        <authorList>
            <consortium name="US DOE Joint Genome Institute (JGI-PGF)"/>
            <person name="Walter F."/>
            <person name="Albersmeier A."/>
            <person name="Kalinowski J."/>
            <person name="Ruckert C."/>
        </authorList>
    </citation>
    <scope>NUCLEOTIDE SEQUENCE</scope>
    <source>
        <strain evidence="11">JCM 13919</strain>
    </source>
</reference>
<dbReference type="InterPro" id="IPR001853">
    <property type="entry name" value="DSBA-like_thioredoxin_dom"/>
</dbReference>
<comment type="subcellular location">
    <subcellularLocation>
        <location evidence="1 7">Periplasm</location>
    </subcellularLocation>
</comment>
<feature type="disulfide bond" description="Redox-active" evidence="8">
    <location>
        <begin position="55"/>
        <end position="58"/>
    </location>
</feature>
<dbReference type="OrthoDB" id="9784896at2"/>
<dbReference type="InterPro" id="IPR050824">
    <property type="entry name" value="Thiol_disulfide_DsbA"/>
</dbReference>
<proteinExistence type="inferred from homology"/>
<dbReference type="PROSITE" id="PS51352">
    <property type="entry name" value="THIOREDOXIN_2"/>
    <property type="match status" value="1"/>
</dbReference>
<dbReference type="InterPro" id="IPR036249">
    <property type="entry name" value="Thioredoxin-like_sf"/>
</dbReference>
<feature type="signal peptide" evidence="9">
    <location>
        <begin position="1"/>
        <end position="20"/>
    </location>
</feature>
<dbReference type="AlphaFoldDB" id="A0A917JUF9"/>
<dbReference type="InterPro" id="IPR017937">
    <property type="entry name" value="Thioredoxin_CS"/>
</dbReference>
<evidence type="ECO:0000256" key="7">
    <source>
        <dbReference type="PIRNR" id="PIRNR001488"/>
    </source>
</evidence>
<dbReference type="Pfam" id="PF01323">
    <property type="entry name" value="DSBA"/>
    <property type="match status" value="1"/>
</dbReference>
<evidence type="ECO:0000256" key="8">
    <source>
        <dbReference type="PIRSR" id="PIRSR001488-1"/>
    </source>
</evidence>